<dbReference type="InterPro" id="IPR026704">
    <property type="entry name" value="KATNIP"/>
</dbReference>
<dbReference type="OrthoDB" id="304622at2759"/>
<dbReference type="Pfam" id="PF14652">
    <property type="entry name" value="DUF4457"/>
    <property type="match status" value="3"/>
</dbReference>
<keyword evidence="4" id="KW-1185">Reference proteome</keyword>
<comment type="caution">
    <text evidence="3">The sequence shown here is derived from an EMBL/GenBank/DDBJ whole genome shotgun (WGS) entry which is preliminary data.</text>
</comment>
<feature type="domain" description="KATNIP" evidence="2">
    <location>
        <begin position="166"/>
        <end position="331"/>
    </location>
</feature>
<reference evidence="3" key="1">
    <citation type="submission" date="2022-07" db="EMBL/GenBank/DDBJ databases">
        <title>Genome analysis of Parmales, a sister group of diatoms, reveals the evolutionary specialization of diatoms from phago-mixotrophs to photoautotrophs.</title>
        <authorList>
            <person name="Ban H."/>
            <person name="Sato S."/>
            <person name="Yoshikawa S."/>
            <person name="Kazumasa Y."/>
            <person name="Nakamura Y."/>
            <person name="Ichinomiya M."/>
            <person name="Saitoh K."/>
            <person name="Sato N."/>
            <person name="Blanc-Mathieu R."/>
            <person name="Endo H."/>
            <person name="Kuwata A."/>
            <person name="Ogata H."/>
        </authorList>
    </citation>
    <scope>NUCLEOTIDE SEQUENCE</scope>
</reference>
<feature type="domain" description="KATNIP" evidence="2">
    <location>
        <begin position="662"/>
        <end position="810"/>
    </location>
</feature>
<organism evidence="3 4">
    <name type="scientific">Triparma retinervis</name>
    <dbReference type="NCBI Taxonomy" id="2557542"/>
    <lineage>
        <taxon>Eukaryota</taxon>
        <taxon>Sar</taxon>
        <taxon>Stramenopiles</taxon>
        <taxon>Ochrophyta</taxon>
        <taxon>Bolidophyceae</taxon>
        <taxon>Parmales</taxon>
        <taxon>Triparmaceae</taxon>
        <taxon>Triparma</taxon>
    </lineage>
</organism>
<dbReference type="PANTHER" id="PTHR21534:SF0">
    <property type="entry name" value="KATANIN-INTERACTING PROTEIN"/>
    <property type="match status" value="1"/>
</dbReference>
<feature type="region of interest" description="Disordered" evidence="1">
    <location>
        <begin position="13"/>
        <end position="82"/>
    </location>
</feature>
<evidence type="ECO:0000313" key="3">
    <source>
        <dbReference type="EMBL" id="GMI37559.1"/>
    </source>
</evidence>
<dbReference type="Proteomes" id="UP001165082">
    <property type="component" value="Unassembled WGS sequence"/>
</dbReference>
<name>A0A9W7L8A4_9STRA</name>
<protein>
    <recommendedName>
        <fullName evidence="2">KATNIP domain-containing protein</fullName>
    </recommendedName>
</protein>
<sequence length="877" mass="96570">MGDMDELSKLLKSTIRPSSVPVSMSPQTNNNSLPSRLKRMDVDQHHPPNSTATRPQAPIFKTHHKSKSPGEVGVGVGKRRHKNAVRNKVEEVASRPTAVGRQTRSLSDKFRSMANFDRTNLSRKLNESNNNNSDIHFVNVEVGDHNSVGADDSPTKKRNSTSYFKINDIIENTKGKAISIPSSQFNIPTLPKGRKLTFNILSTWGDPYYVGLMGIDLFDGSGHPITLDNVDRQLSADPPDINMLPEYDHDPRTVDNLMDGINHTCDDLHAWLAPFTPGSNHLIFMNLNNETTISMIRIWNYNKSRIHSHRGARYVEILLDNQIIFKGEVKRAVGEVLLLDEDEGVNACSECILFTMNESTLNVIEKYDKHVKGMGGVNGGGDFDGEREDFSRVKPQLSMNTKGRHLELLMSGNWGAAQPAIGLTGLEVLDAEFNEIEVAPRHVNMMGAQANCDCSMLLNGKKITSDPSEMWIVEVVNDGEVSIHVDLGMEYDVGGLKVWNYNAGQEDSCFGVKRMRVYLDGKLGSPEEGFLIRKAPGYANFDFGQFLALNMMGGVGGGGDNKSLVGIGSASVEDLWEGGGKEDWEYVGDEYEDEGDAELQKMLNEGGDFVLNTVDTSLNSSGSMENSSSNLGGGGGDMMVTSMSTSTLLGIVPGGHHGGTCKVQQQYVTRLFPCGCIFKIFLSSTQGDPFYVGLNGIEMYDAMNNKIQLSEENLSASPRDINVLAEEEGKAGTDVRTIDKLYDGVFNTYDDQHMWLAPFKDNTIYIFFDSPVSISLIKLWNYSKTPTRGVREFEVLVDDVLVYRGNMRKAPKEGAEGGADFGQSILFTNDPNVVKEEEGHIFEGGDEEGGLVFFNEGERQEGGGGLVRPQTAVKIRR</sequence>
<dbReference type="InterPro" id="IPR027859">
    <property type="entry name" value="KATNIP_dom"/>
</dbReference>
<evidence type="ECO:0000256" key="1">
    <source>
        <dbReference type="SAM" id="MobiDB-lite"/>
    </source>
</evidence>
<dbReference type="PANTHER" id="PTHR21534">
    <property type="entry name" value="KATANIN-INTERACTING PROTEIN"/>
    <property type="match status" value="1"/>
</dbReference>
<proteinExistence type="predicted"/>
<gene>
    <name evidence="3" type="ORF">TrRE_jg13071</name>
</gene>
<dbReference type="AlphaFoldDB" id="A0A9W7L8A4"/>
<feature type="domain" description="KATNIP" evidence="2">
    <location>
        <begin position="410"/>
        <end position="551"/>
    </location>
</feature>
<evidence type="ECO:0000259" key="2">
    <source>
        <dbReference type="Pfam" id="PF14652"/>
    </source>
</evidence>
<evidence type="ECO:0000313" key="4">
    <source>
        <dbReference type="Proteomes" id="UP001165082"/>
    </source>
</evidence>
<dbReference type="EMBL" id="BRXZ01007981">
    <property type="protein sequence ID" value="GMI37559.1"/>
    <property type="molecule type" value="Genomic_DNA"/>
</dbReference>
<accession>A0A9W7L8A4</accession>
<feature type="compositionally biased region" description="Polar residues" evidence="1">
    <location>
        <begin position="15"/>
        <end position="34"/>
    </location>
</feature>